<protein>
    <recommendedName>
        <fullName evidence="2">UDP-N-acetylenolpyruvoylglucosamine reductase</fullName>
        <ecNumber evidence="2">1.3.1.98</ecNumber>
    </recommendedName>
    <alternativeName>
        <fullName evidence="2">UDP-N-acetylmuramate dehydrogenase</fullName>
    </alternativeName>
</protein>
<proteinExistence type="inferred from homology"/>
<dbReference type="PROSITE" id="PS51387">
    <property type="entry name" value="FAD_PCMH"/>
    <property type="match status" value="1"/>
</dbReference>
<dbReference type="Pfam" id="PF02873">
    <property type="entry name" value="MurB_C"/>
    <property type="match status" value="1"/>
</dbReference>
<keyword evidence="2" id="KW-0133">Cell shape</keyword>
<reference evidence="4" key="1">
    <citation type="submission" date="2021-06" db="EMBL/GenBank/DDBJ databases">
        <authorList>
            <person name="Criscuolo A."/>
        </authorList>
    </citation>
    <scope>NUCLEOTIDE SEQUENCE</scope>
    <source>
        <strain evidence="4">CIP111803</strain>
    </source>
</reference>
<dbReference type="EC" id="1.3.1.98" evidence="2"/>
<comment type="cofactor">
    <cofactor evidence="2">
        <name>FAD</name>
        <dbReference type="ChEBI" id="CHEBI:57692"/>
    </cofactor>
</comment>
<dbReference type="GO" id="GO:0009252">
    <property type="term" value="P:peptidoglycan biosynthetic process"/>
    <property type="evidence" value="ECO:0007669"/>
    <property type="project" value="UniProtKB-UniRule"/>
</dbReference>
<sequence>MTAPAGSSPSPPARGETPVNLAELTTMRVGGPADRVLEARSAEELVRSALGLWAEGEEWLLIGGGSNTIVCDEGFPGAVLLVRNEGVERVVDPELPETTVRLRVQAGQDWDGLVAACVERGWSGIEALSGIPGRAGAAPIQNIGAYGTELGDVLHSIEFLDEASGEVLRLPASELELGYRHSSIKAGRAGVVLSIDLLLDAHPDQENPMSAPVGYGQLADALGITIGQRVSLRELRRTVLRLRASKGMVLDTGDHDSWSAGSFFTNPIVTERFARELPANAPRFPLAGDEPAPAVTTFEELAAGLPLRLPEAAGERRVKLSAAWLIEHAGIEKGFRLPGSGAAISSKHTLAITNRGAATAADVAQLARYVVQRVQSEFGVILVPEPNLYGLEL</sequence>
<gene>
    <name evidence="2 4" type="primary">murB</name>
    <name evidence="4" type="ORF">LEUCIP111803_00797</name>
</gene>
<keyword evidence="2 4" id="KW-0560">Oxidoreductase</keyword>
<keyword evidence="5" id="KW-1185">Reference proteome</keyword>
<evidence type="ECO:0000256" key="1">
    <source>
        <dbReference type="ARBA" id="ARBA00010485"/>
    </source>
</evidence>
<dbReference type="InterPro" id="IPR006094">
    <property type="entry name" value="Oxid_FAD_bind_N"/>
</dbReference>
<dbReference type="GO" id="GO:0071555">
    <property type="term" value="P:cell wall organization"/>
    <property type="evidence" value="ECO:0007669"/>
    <property type="project" value="UniProtKB-KW"/>
</dbReference>
<feature type="domain" description="FAD-binding PCMH-type" evidence="3">
    <location>
        <begin position="29"/>
        <end position="202"/>
    </location>
</feature>
<dbReference type="GO" id="GO:0005829">
    <property type="term" value="C:cytosol"/>
    <property type="evidence" value="ECO:0007669"/>
    <property type="project" value="TreeGrafter"/>
</dbReference>
<dbReference type="PANTHER" id="PTHR21071:SF4">
    <property type="entry name" value="UDP-N-ACETYLENOLPYRUVOYLGLUCOSAMINE REDUCTASE"/>
    <property type="match status" value="1"/>
</dbReference>
<feature type="active site" evidence="2">
    <location>
        <position position="385"/>
    </location>
</feature>
<accession>A0A916JUL5</accession>
<dbReference type="RefSeq" id="WP_268912053.1">
    <property type="nucleotide sequence ID" value="NZ_CAJVAP010000007.1"/>
</dbReference>
<dbReference type="InterPro" id="IPR016166">
    <property type="entry name" value="FAD-bd_PCMH"/>
</dbReference>
<dbReference type="EMBL" id="CAJVAP010000007">
    <property type="protein sequence ID" value="CAG7605110.1"/>
    <property type="molecule type" value="Genomic_DNA"/>
</dbReference>
<comment type="subcellular location">
    <subcellularLocation>
        <location evidence="2">Cytoplasm</location>
    </subcellularLocation>
</comment>
<dbReference type="PANTHER" id="PTHR21071">
    <property type="entry name" value="UDP-N-ACETYLENOLPYRUVOYLGLUCOSAMINE REDUCTASE"/>
    <property type="match status" value="1"/>
</dbReference>
<dbReference type="AlphaFoldDB" id="A0A916JUL5"/>
<evidence type="ECO:0000313" key="4">
    <source>
        <dbReference type="EMBL" id="CAG7605110.1"/>
    </source>
</evidence>
<evidence type="ECO:0000259" key="3">
    <source>
        <dbReference type="PROSITE" id="PS51387"/>
    </source>
</evidence>
<keyword evidence="2" id="KW-0961">Cell wall biogenesis/degradation</keyword>
<dbReference type="InterPro" id="IPR011601">
    <property type="entry name" value="MurB_C"/>
</dbReference>
<dbReference type="HAMAP" id="MF_00037">
    <property type="entry name" value="MurB"/>
    <property type="match status" value="1"/>
</dbReference>
<evidence type="ECO:0000313" key="5">
    <source>
        <dbReference type="Proteomes" id="UP000693892"/>
    </source>
</evidence>
<name>A0A916JUL5_9MICO</name>
<dbReference type="GO" id="GO:0008762">
    <property type="term" value="F:UDP-N-acetylmuramate dehydrogenase activity"/>
    <property type="evidence" value="ECO:0007669"/>
    <property type="project" value="UniProtKB-UniRule"/>
</dbReference>
<keyword evidence="2" id="KW-0285">Flavoprotein</keyword>
<dbReference type="GO" id="GO:0008360">
    <property type="term" value="P:regulation of cell shape"/>
    <property type="evidence" value="ECO:0007669"/>
    <property type="project" value="UniProtKB-KW"/>
</dbReference>
<comment type="function">
    <text evidence="2">Cell wall formation.</text>
</comment>
<dbReference type="GO" id="GO:0071949">
    <property type="term" value="F:FAD binding"/>
    <property type="evidence" value="ECO:0007669"/>
    <property type="project" value="InterPro"/>
</dbReference>
<keyword evidence="2" id="KW-0573">Peptidoglycan synthesis</keyword>
<keyword evidence="2" id="KW-0963">Cytoplasm</keyword>
<dbReference type="InterPro" id="IPR003170">
    <property type="entry name" value="MurB"/>
</dbReference>
<dbReference type="Pfam" id="PF01565">
    <property type="entry name" value="FAD_binding_4"/>
    <property type="match status" value="1"/>
</dbReference>
<comment type="similarity">
    <text evidence="1 2">Belongs to the MurB family.</text>
</comment>
<feature type="active site" evidence="2">
    <location>
        <position position="180"/>
    </location>
</feature>
<evidence type="ECO:0000256" key="2">
    <source>
        <dbReference type="HAMAP-Rule" id="MF_00037"/>
    </source>
</evidence>
<dbReference type="NCBIfam" id="NF010478">
    <property type="entry name" value="PRK13903.1"/>
    <property type="match status" value="1"/>
</dbReference>
<comment type="pathway">
    <text evidence="2">Cell wall biogenesis; peptidoglycan biosynthesis.</text>
</comment>
<dbReference type="GO" id="GO:0051301">
    <property type="term" value="P:cell division"/>
    <property type="evidence" value="ECO:0007669"/>
    <property type="project" value="UniProtKB-KW"/>
</dbReference>
<dbReference type="Proteomes" id="UP000693892">
    <property type="component" value="Unassembled WGS sequence"/>
</dbReference>
<comment type="caution">
    <text evidence="4">The sequence shown here is derived from an EMBL/GenBank/DDBJ whole genome shotgun (WGS) entry which is preliminary data.</text>
</comment>
<comment type="catalytic activity">
    <reaction evidence="2">
        <text>UDP-N-acetyl-alpha-D-muramate + NADP(+) = UDP-N-acetyl-3-O-(1-carboxyvinyl)-alpha-D-glucosamine + NADPH + H(+)</text>
        <dbReference type="Rhea" id="RHEA:12248"/>
        <dbReference type="ChEBI" id="CHEBI:15378"/>
        <dbReference type="ChEBI" id="CHEBI:57783"/>
        <dbReference type="ChEBI" id="CHEBI:58349"/>
        <dbReference type="ChEBI" id="CHEBI:68483"/>
        <dbReference type="ChEBI" id="CHEBI:70757"/>
        <dbReference type="EC" id="1.3.1.98"/>
    </reaction>
</comment>
<feature type="active site" description="Proton donor" evidence="2">
    <location>
        <position position="262"/>
    </location>
</feature>
<keyword evidence="2" id="KW-0274">FAD</keyword>
<keyword evidence="2" id="KW-0132">Cell division</keyword>
<keyword evidence="2" id="KW-0521">NADP</keyword>
<keyword evidence="2" id="KW-0131">Cell cycle</keyword>
<organism evidence="4 5">
    <name type="scientific">Leucobacter soli</name>
    <dbReference type="NCBI Taxonomy" id="2812850"/>
    <lineage>
        <taxon>Bacteria</taxon>
        <taxon>Bacillati</taxon>
        <taxon>Actinomycetota</taxon>
        <taxon>Actinomycetes</taxon>
        <taxon>Micrococcales</taxon>
        <taxon>Microbacteriaceae</taxon>
        <taxon>Leucobacter</taxon>
    </lineage>
</organism>